<feature type="chain" id="PRO_5029731496" evidence="1">
    <location>
        <begin position="20"/>
        <end position="59"/>
    </location>
</feature>
<proteinExistence type="predicted"/>
<reference evidence="3" key="1">
    <citation type="submission" date="2020-12" db="UniProtKB">
        <authorList>
            <consortium name="WormBaseParasite"/>
        </authorList>
    </citation>
    <scope>IDENTIFICATION</scope>
    <source>
        <strain evidence="3">MHco3</strain>
    </source>
</reference>
<dbReference type="AlphaFoldDB" id="A0A7I5ECX6"/>
<evidence type="ECO:0000313" key="2">
    <source>
        <dbReference type="Proteomes" id="UP000025227"/>
    </source>
</evidence>
<sequence length="59" mass="6822">MFRTAVLLLLLVFSVYVMGSEFGWGFVRPRWYYGGRLSNGLGRLDARETRSYNYGPDPL</sequence>
<evidence type="ECO:0000313" key="3">
    <source>
        <dbReference type="WBParaSite" id="HCON_00153455-00001"/>
    </source>
</evidence>
<keyword evidence="2" id="KW-1185">Reference proteome</keyword>
<name>A0A7I5ECX6_HAECO</name>
<keyword evidence="1" id="KW-0732">Signal</keyword>
<dbReference type="Proteomes" id="UP000025227">
    <property type="component" value="Unplaced"/>
</dbReference>
<accession>A0A7I5ECX6</accession>
<dbReference type="OrthoDB" id="10414337at2759"/>
<evidence type="ECO:0000256" key="1">
    <source>
        <dbReference type="SAM" id="SignalP"/>
    </source>
</evidence>
<protein>
    <submittedName>
        <fullName evidence="3">Uncharacterized protein</fullName>
    </submittedName>
</protein>
<organism evidence="2 3">
    <name type="scientific">Haemonchus contortus</name>
    <name type="common">Barber pole worm</name>
    <dbReference type="NCBI Taxonomy" id="6289"/>
    <lineage>
        <taxon>Eukaryota</taxon>
        <taxon>Metazoa</taxon>
        <taxon>Ecdysozoa</taxon>
        <taxon>Nematoda</taxon>
        <taxon>Chromadorea</taxon>
        <taxon>Rhabditida</taxon>
        <taxon>Rhabditina</taxon>
        <taxon>Rhabditomorpha</taxon>
        <taxon>Strongyloidea</taxon>
        <taxon>Trichostrongylidae</taxon>
        <taxon>Haemonchus</taxon>
    </lineage>
</organism>
<dbReference type="WBParaSite" id="HCON_00153455-00001">
    <property type="protein sequence ID" value="HCON_00153455-00001"/>
    <property type="gene ID" value="HCON_00153455"/>
</dbReference>
<feature type="signal peptide" evidence="1">
    <location>
        <begin position="1"/>
        <end position="19"/>
    </location>
</feature>